<evidence type="ECO:0000256" key="2">
    <source>
        <dbReference type="ARBA" id="ARBA00004481"/>
    </source>
</evidence>
<evidence type="ECO:0000313" key="11">
    <source>
        <dbReference type="Proteomes" id="UP001314263"/>
    </source>
</evidence>
<sequence>MGEADAPEDIASNTTAVSRISVFLTPANGHQDAFDRDDFDAVAYINEMFPTENSLSGIDPLIISLKQKIRKVDSEILVAVRQQSSSGSRARQDLTAAKAAIEELFGKIREVRRKAEASEVMVQEICRDIRKLDFAKTHLTHTITALRRLAMLVNAVDQLQRAVERGEYAEAARLLEAVQQLAAHFQAFGSVPKVAELSGRVAALQMSLQLSAMREFELLGTGEDKPNPLLLERLRACCLVIDVLGFKAREELIESVCQKEVGVYQQIFSTTGETAQIERAERRYSWLRRRLAAKAEIWAIFPDSWRLTQRMCLLFAQVTRTHLAEILDNKAPELGNNVEGLLVAVKATNDFESDMARRFGGSSADSAADEDEERSEAGHEGDDSSPASKVRRRYERMFKDRDSAEAMSDEAAKAAADAREAANAAARTAFHGSIATVFTKHLRVYIDAEEKGLRETLETLIREESWKPMEDAAQTNVLRSASELFAVIKKSLQRCSRFVSRGEPMLRLMGAFQRVLRAYAAKLIARLPKTATGGTTGSASAGTQDWYIKLNDEDVVVVCTIIATAEYCNEVVGALGRNVSKTLDPPFGSQVNVSEEEDDFQLVITACLSVLILGTETKLDAALMQMTRLPWASLETVGDQSDFVTGFSRVLAETAPRIGPALSPLHFRYFCDKLAVSLCPRFYEYIFRCRKVSEAGSQQLLLDTQAIKALLLDFPSAGKPGEAVHASFSGYVAREMGKAEALLKVVGSRPENLVDNLFTLMPSGSPADFQRILELKVMRRSEQQSAMESFNKRIGRPSATAPPMRAAPPIQAPVQAPAAPARQSAPQAAPAPRQAPPPQAATPVAAAPKPTPTPYSNVMSDVQRPPPVPSGSGRGQQLPPTSSQDFTSRFRFGGGGGASARSSAAAAGEKMRETMAGSLAAMKNLNLGFSRNTRE</sequence>
<dbReference type="Proteomes" id="UP001314263">
    <property type="component" value="Unassembled WGS sequence"/>
</dbReference>
<proteinExistence type="inferred from homology"/>
<feature type="region of interest" description="Disordered" evidence="7">
    <location>
        <begin position="784"/>
        <end position="911"/>
    </location>
</feature>
<feature type="compositionally biased region" description="Low complexity" evidence="7">
    <location>
        <begin position="807"/>
        <end position="832"/>
    </location>
</feature>
<dbReference type="GO" id="GO:0042147">
    <property type="term" value="P:retrograde transport, endosome to Golgi"/>
    <property type="evidence" value="ECO:0007669"/>
    <property type="project" value="InterPro"/>
</dbReference>
<feature type="domain" description="Vps53 C-terminal" evidence="9">
    <location>
        <begin position="699"/>
        <end position="777"/>
    </location>
</feature>
<protein>
    <recommendedName>
        <fullName evidence="12">Vps53 N-terminal domain-containing protein</fullName>
    </recommendedName>
</protein>
<dbReference type="InterPro" id="IPR031745">
    <property type="entry name" value="Vps53_C"/>
</dbReference>
<dbReference type="PANTHER" id="PTHR12820:SF0">
    <property type="entry name" value="VACUOLAR PROTEIN SORTING-ASSOCIATED PROTEIN 53 HOMOLOG"/>
    <property type="match status" value="1"/>
</dbReference>
<evidence type="ECO:0000256" key="3">
    <source>
        <dbReference type="ARBA" id="ARBA00008628"/>
    </source>
</evidence>
<name>A0AAV1IET6_9CHLO</name>
<dbReference type="GO" id="GO:0005829">
    <property type="term" value="C:cytosol"/>
    <property type="evidence" value="ECO:0007669"/>
    <property type="project" value="GOC"/>
</dbReference>
<evidence type="ECO:0000256" key="5">
    <source>
        <dbReference type="ARBA" id="ARBA00023034"/>
    </source>
</evidence>
<feature type="domain" description="Vps53 N-terminal" evidence="8">
    <location>
        <begin position="37"/>
        <end position="464"/>
    </location>
</feature>
<comment type="subcellular location">
    <subcellularLocation>
        <location evidence="2">Endosome membrane</location>
        <topology evidence="2">Peripheral membrane protein</topology>
    </subcellularLocation>
    <subcellularLocation>
        <location evidence="1">Golgi apparatus</location>
        <location evidence="1">trans-Golgi network membrane</location>
        <topology evidence="1">Peripheral membrane protein</topology>
    </subcellularLocation>
</comment>
<dbReference type="AlphaFoldDB" id="A0AAV1IET6"/>
<comment type="similarity">
    <text evidence="3">Belongs to the VPS53 family.</text>
</comment>
<dbReference type="GO" id="GO:0000938">
    <property type="term" value="C:GARP complex"/>
    <property type="evidence" value="ECO:0007669"/>
    <property type="project" value="InterPro"/>
</dbReference>
<dbReference type="EMBL" id="CAUYUE010000012">
    <property type="protein sequence ID" value="CAK0785589.1"/>
    <property type="molecule type" value="Genomic_DNA"/>
</dbReference>
<reference evidence="10 11" key="1">
    <citation type="submission" date="2023-10" db="EMBL/GenBank/DDBJ databases">
        <authorList>
            <person name="Maclean D."/>
            <person name="Macfadyen A."/>
        </authorList>
    </citation>
    <scope>NUCLEOTIDE SEQUENCE [LARGE SCALE GENOMIC DNA]</scope>
</reference>
<keyword evidence="6" id="KW-0472">Membrane</keyword>
<evidence type="ECO:0000256" key="1">
    <source>
        <dbReference type="ARBA" id="ARBA00004150"/>
    </source>
</evidence>
<dbReference type="InterPro" id="IPR007234">
    <property type="entry name" value="Vps53_N"/>
</dbReference>
<evidence type="ECO:0000259" key="8">
    <source>
        <dbReference type="Pfam" id="PF04100"/>
    </source>
</evidence>
<keyword evidence="11" id="KW-1185">Reference proteome</keyword>
<gene>
    <name evidence="10" type="ORF">CVIRNUC_008799</name>
</gene>
<comment type="caution">
    <text evidence="10">The sequence shown here is derived from an EMBL/GenBank/DDBJ whole genome shotgun (WGS) entry which is preliminary data.</text>
</comment>
<evidence type="ECO:0000259" key="9">
    <source>
        <dbReference type="Pfam" id="PF16854"/>
    </source>
</evidence>
<evidence type="ECO:0000256" key="6">
    <source>
        <dbReference type="ARBA" id="ARBA00023136"/>
    </source>
</evidence>
<evidence type="ECO:0000256" key="7">
    <source>
        <dbReference type="SAM" id="MobiDB-lite"/>
    </source>
</evidence>
<feature type="compositionally biased region" description="Low complexity" evidence="7">
    <location>
        <begin position="899"/>
        <end position="908"/>
    </location>
</feature>
<evidence type="ECO:0000313" key="10">
    <source>
        <dbReference type="EMBL" id="CAK0785589.1"/>
    </source>
</evidence>
<dbReference type="GO" id="GO:0010008">
    <property type="term" value="C:endosome membrane"/>
    <property type="evidence" value="ECO:0007669"/>
    <property type="project" value="UniProtKB-SubCell"/>
</dbReference>
<feature type="region of interest" description="Disordered" evidence="7">
    <location>
        <begin position="356"/>
        <end position="392"/>
    </location>
</feature>
<dbReference type="Pfam" id="PF04100">
    <property type="entry name" value="Vps53_N"/>
    <property type="match status" value="1"/>
</dbReference>
<evidence type="ECO:0000256" key="4">
    <source>
        <dbReference type="ARBA" id="ARBA00022753"/>
    </source>
</evidence>
<dbReference type="Pfam" id="PF16854">
    <property type="entry name" value="VPS53_C"/>
    <property type="match status" value="1"/>
</dbReference>
<feature type="compositionally biased region" description="Polar residues" evidence="7">
    <location>
        <begin position="878"/>
        <end position="887"/>
    </location>
</feature>
<dbReference type="InterPro" id="IPR039766">
    <property type="entry name" value="Vps53"/>
</dbReference>
<evidence type="ECO:0008006" key="12">
    <source>
        <dbReference type="Google" id="ProtNLM"/>
    </source>
</evidence>
<keyword evidence="4" id="KW-0967">Endosome</keyword>
<dbReference type="PANTHER" id="PTHR12820">
    <property type="entry name" value="VACUOLAR SORTING PROTEIN 53"/>
    <property type="match status" value="1"/>
</dbReference>
<accession>A0AAV1IET6</accession>
<keyword evidence="5" id="KW-0333">Golgi apparatus</keyword>
<organism evidence="10 11">
    <name type="scientific">Coccomyxa viridis</name>
    <dbReference type="NCBI Taxonomy" id="1274662"/>
    <lineage>
        <taxon>Eukaryota</taxon>
        <taxon>Viridiplantae</taxon>
        <taxon>Chlorophyta</taxon>
        <taxon>core chlorophytes</taxon>
        <taxon>Trebouxiophyceae</taxon>
        <taxon>Trebouxiophyceae incertae sedis</taxon>
        <taxon>Coccomyxaceae</taxon>
        <taxon>Coccomyxa</taxon>
    </lineage>
</organism>